<dbReference type="SUPFAM" id="SSF56801">
    <property type="entry name" value="Acetyl-CoA synthetase-like"/>
    <property type="match status" value="1"/>
</dbReference>
<keyword evidence="5" id="KW-1185">Reference proteome</keyword>
<proteinExistence type="predicted"/>
<dbReference type="InterPro" id="IPR000873">
    <property type="entry name" value="AMP-dep_synth/lig_dom"/>
</dbReference>
<evidence type="ECO:0000256" key="2">
    <source>
        <dbReference type="ARBA" id="ARBA00022840"/>
    </source>
</evidence>
<gene>
    <name evidence="4" type="ORF">ACFQ34_10650</name>
</gene>
<dbReference type="Pfam" id="PF23562">
    <property type="entry name" value="AMP-binding_C_3"/>
    <property type="match status" value="1"/>
</dbReference>
<dbReference type="PANTHER" id="PTHR43272:SF33">
    <property type="entry name" value="AMP-BINDING DOMAIN-CONTAINING PROTEIN-RELATED"/>
    <property type="match status" value="1"/>
</dbReference>
<sequence>MTATASAAPSVARMFHDRVHASADREAFRVPESDGTWRAITWGETGERVGRLAAGLIALGVEAGDRVAIMAGTRYEWIVADLAIMCAGAATTTVYPTTGAPDVAFILADSGSRVVFAEDETQVAKLRAHRDELPDVGVVVLLDGTPEDDDDWVITVTDLAARGRALTETSPDAVADRIDGISPDDLATLIYTSGTTGRPKGVRLPQKAWTYQGDALTKLDLCRPDDLQYLWLPLAHSFGKVLLAAQLAIGFTTAVDGRVDRIVENMAVVRPTMMAAAPRIFEKAHARIVTTIAAEGGPKATLFTWAMSVGRKVSDLKLAGRRVPPLLAAQHRLADALVLSKIRARFGGRVRFFISGSAALAPDLAHWFHAAGVLILEGYGMTENAAGGAVNELSRYRIGTVGHPLPGTEITIADDGEVLLRSPSVMTGYHNLPDQTAEALDADGFLHTGDIGELDADGYLKITDRKKDLFKTSGGKYVAPQPIEGRLLAVCPYVSQAVVHGDGRNYCTALLTLDADALRGWAANNGLAGREHAELVASPEVHALVQGYVDELNAKLNRWETIKKFTILDRELTVDDGELTPSMKIRRKDVERLHRDALDALYES</sequence>
<dbReference type="EMBL" id="JBHTMB010000080">
    <property type="protein sequence ID" value="MFD1233741.1"/>
    <property type="molecule type" value="Genomic_DNA"/>
</dbReference>
<name>A0ABW3VG49_9PSEU</name>
<reference evidence="5" key="1">
    <citation type="journal article" date="2019" name="Int. J. Syst. Evol. Microbiol.">
        <title>The Global Catalogue of Microorganisms (GCM) 10K type strain sequencing project: providing services to taxonomists for standard genome sequencing and annotation.</title>
        <authorList>
            <consortium name="The Broad Institute Genomics Platform"/>
            <consortium name="The Broad Institute Genome Sequencing Center for Infectious Disease"/>
            <person name="Wu L."/>
            <person name="Ma J."/>
        </authorList>
    </citation>
    <scope>NUCLEOTIDE SEQUENCE [LARGE SCALE GENOMIC DNA]</scope>
    <source>
        <strain evidence="5">CCUG 49018</strain>
    </source>
</reference>
<dbReference type="InterPro" id="IPR042099">
    <property type="entry name" value="ANL_N_sf"/>
</dbReference>
<evidence type="ECO:0000256" key="1">
    <source>
        <dbReference type="ARBA" id="ARBA00022741"/>
    </source>
</evidence>
<comment type="caution">
    <text evidence="4">The sequence shown here is derived from an EMBL/GenBank/DDBJ whole genome shotgun (WGS) entry which is preliminary data.</text>
</comment>
<dbReference type="Gene3D" id="3.40.50.12780">
    <property type="entry name" value="N-terminal domain of ligase-like"/>
    <property type="match status" value="2"/>
</dbReference>
<keyword evidence="2" id="KW-0067">ATP-binding</keyword>
<dbReference type="Pfam" id="PF00501">
    <property type="entry name" value="AMP-binding"/>
    <property type="match status" value="1"/>
</dbReference>
<dbReference type="PANTHER" id="PTHR43272">
    <property type="entry name" value="LONG-CHAIN-FATTY-ACID--COA LIGASE"/>
    <property type="match status" value="1"/>
</dbReference>
<dbReference type="CDD" id="cd05907">
    <property type="entry name" value="VL_LC_FACS_like"/>
    <property type="match status" value="1"/>
</dbReference>
<evidence type="ECO:0000313" key="5">
    <source>
        <dbReference type="Proteomes" id="UP001597182"/>
    </source>
</evidence>
<dbReference type="RefSeq" id="WP_013672350.1">
    <property type="nucleotide sequence ID" value="NZ_BAABKS010000080.1"/>
</dbReference>
<keyword evidence="1" id="KW-0547">Nucleotide-binding</keyword>
<protein>
    <submittedName>
        <fullName evidence="4">AMP-dependent synthetase/ligase</fullName>
    </submittedName>
</protein>
<evidence type="ECO:0000259" key="3">
    <source>
        <dbReference type="Pfam" id="PF00501"/>
    </source>
</evidence>
<feature type="domain" description="AMP-dependent synthetase/ligase" evidence="3">
    <location>
        <begin position="16"/>
        <end position="430"/>
    </location>
</feature>
<evidence type="ECO:0000313" key="4">
    <source>
        <dbReference type="EMBL" id="MFD1233741.1"/>
    </source>
</evidence>
<dbReference type="InterPro" id="IPR020845">
    <property type="entry name" value="AMP-binding_CS"/>
</dbReference>
<dbReference type="Proteomes" id="UP001597182">
    <property type="component" value="Unassembled WGS sequence"/>
</dbReference>
<dbReference type="PROSITE" id="PS00455">
    <property type="entry name" value="AMP_BINDING"/>
    <property type="match status" value="1"/>
</dbReference>
<organism evidence="4 5">
    <name type="scientific">Pseudonocardia benzenivorans</name>
    <dbReference type="NCBI Taxonomy" id="228005"/>
    <lineage>
        <taxon>Bacteria</taxon>
        <taxon>Bacillati</taxon>
        <taxon>Actinomycetota</taxon>
        <taxon>Actinomycetes</taxon>
        <taxon>Pseudonocardiales</taxon>
        <taxon>Pseudonocardiaceae</taxon>
        <taxon>Pseudonocardia</taxon>
    </lineage>
</organism>
<accession>A0ABW3VG49</accession>